<dbReference type="Pfam" id="PF08533">
    <property type="entry name" value="Glyco_hydro_42C"/>
    <property type="match status" value="1"/>
</dbReference>
<evidence type="ECO:0000259" key="12">
    <source>
        <dbReference type="Pfam" id="PF08532"/>
    </source>
</evidence>
<keyword evidence="15" id="KW-1185">Reference proteome</keyword>
<evidence type="ECO:0000256" key="2">
    <source>
        <dbReference type="ARBA" id="ARBA00005940"/>
    </source>
</evidence>
<feature type="binding site" evidence="10">
    <location>
        <position position="115"/>
    </location>
    <ligand>
        <name>substrate</name>
    </ligand>
</feature>
<dbReference type="RefSeq" id="WP_227614434.1">
    <property type="nucleotide sequence ID" value="NZ_JAJEPR010000004.1"/>
</dbReference>
<dbReference type="InterPro" id="IPR013739">
    <property type="entry name" value="Beta_galactosidase_C"/>
</dbReference>
<keyword evidence="7 8" id="KW-0326">Glycosidase</keyword>
<dbReference type="InterPro" id="IPR029062">
    <property type="entry name" value="Class_I_gatase-like"/>
</dbReference>
<dbReference type="InterPro" id="IPR013738">
    <property type="entry name" value="Beta_galactosidase_Trimer"/>
</dbReference>
<accession>A0AAE3J5D1</accession>
<evidence type="ECO:0000256" key="1">
    <source>
        <dbReference type="ARBA" id="ARBA00001412"/>
    </source>
</evidence>
<evidence type="ECO:0000256" key="3">
    <source>
        <dbReference type="ARBA" id="ARBA00012756"/>
    </source>
</evidence>
<evidence type="ECO:0000259" key="11">
    <source>
        <dbReference type="Pfam" id="PF02449"/>
    </source>
</evidence>
<evidence type="ECO:0000256" key="5">
    <source>
        <dbReference type="ARBA" id="ARBA00022801"/>
    </source>
</evidence>
<evidence type="ECO:0000256" key="8">
    <source>
        <dbReference type="PIRNR" id="PIRNR001084"/>
    </source>
</evidence>
<feature type="binding site" evidence="10">
    <location>
        <position position="153"/>
    </location>
    <ligand>
        <name>substrate</name>
    </ligand>
</feature>
<reference evidence="14 15" key="1">
    <citation type="submission" date="2021-10" db="EMBL/GenBank/DDBJ databases">
        <title>Anaerobic single-cell dispensing facilitates the cultivation of human gut bacteria.</title>
        <authorList>
            <person name="Afrizal A."/>
        </authorList>
    </citation>
    <scope>NUCLEOTIDE SEQUENCE [LARGE SCALE GENOMIC DNA]</scope>
    <source>
        <strain evidence="14 15">CLA-AA-H277</strain>
    </source>
</reference>
<evidence type="ECO:0000256" key="4">
    <source>
        <dbReference type="ARBA" id="ARBA00022723"/>
    </source>
</evidence>
<feature type="domain" description="Beta-galactosidase trimerisation" evidence="12">
    <location>
        <begin position="411"/>
        <end position="614"/>
    </location>
</feature>
<dbReference type="EC" id="3.2.1.23" evidence="3 8"/>
<keyword evidence="6" id="KW-0862">Zinc</keyword>
<evidence type="ECO:0000256" key="9">
    <source>
        <dbReference type="PIRSR" id="PIRSR001084-1"/>
    </source>
</evidence>
<dbReference type="PANTHER" id="PTHR36447:SF2">
    <property type="entry name" value="BETA-GALACTOSIDASE YESZ"/>
    <property type="match status" value="1"/>
</dbReference>
<keyword evidence="4" id="KW-0479">Metal-binding</keyword>
<dbReference type="AlphaFoldDB" id="A0AAE3J5D1"/>
<dbReference type="CDD" id="cd03143">
    <property type="entry name" value="A4_beta-galactosidase_middle_domain"/>
    <property type="match status" value="1"/>
</dbReference>
<dbReference type="InterPro" id="IPR013529">
    <property type="entry name" value="Glyco_hydro_42_N"/>
</dbReference>
<dbReference type="Gene3D" id="2.60.40.1180">
    <property type="entry name" value="Golgi alpha-mannosidase II"/>
    <property type="match status" value="1"/>
</dbReference>
<dbReference type="InterPro" id="IPR003476">
    <property type="entry name" value="Glyco_hydro_42"/>
</dbReference>
<dbReference type="SUPFAM" id="SSF52317">
    <property type="entry name" value="Class I glutamine amidotransferase-like"/>
    <property type="match status" value="1"/>
</dbReference>
<feature type="domain" description="Glycoside hydrolase family 42 N-terminal" evidence="11">
    <location>
        <begin position="18"/>
        <end position="399"/>
    </location>
</feature>
<dbReference type="GO" id="GO:0006012">
    <property type="term" value="P:galactose metabolic process"/>
    <property type="evidence" value="ECO:0007669"/>
    <property type="project" value="InterPro"/>
</dbReference>
<dbReference type="GO" id="GO:0046872">
    <property type="term" value="F:metal ion binding"/>
    <property type="evidence" value="ECO:0007669"/>
    <property type="project" value="UniProtKB-KW"/>
</dbReference>
<feature type="domain" description="Beta-galactosidase C-terminal" evidence="13">
    <location>
        <begin position="631"/>
        <end position="687"/>
    </location>
</feature>
<dbReference type="PIRSF" id="PIRSF001084">
    <property type="entry name" value="B-galactosidase"/>
    <property type="match status" value="1"/>
</dbReference>
<feature type="active site" description="Proton donor" evidence="9">
    <location>
        <position position="154"/>
    </location>
</feature>
<gene>
    <name evidence="14" type="ORF">LKD71_03935</name>
</gene>
<dbReference type="PANTHER" id="PTHR36447">
    <property type="entry name" value="BETA-GALACTOSIDASE GANA"/>
    <property type="match status" value="1"/>
</dbReference>
<evidence type="ECO:0000256" key="6">
    <source>
        <dbReference type="ARBA" id="ARBA00022833"/>
    </source>
</evidence>
<dbReference type="Pfam" id="PF08532">
    <property type="entry name" value="Glyco_hydro_42M"/>
    <property type="match status" value="1"/>
</dbReference>
<keyword evidence="5 8" id="KW-0378">Hydrolase</keyword>
<evidence type="ECO:0000256" key="7">
    <source>
        <dbReference type="ARBA" id="ARBA00023295"/>
    </source>
</evidence>
<dbReference type="InterPro" id="IPR013780">
    <property type="entry name" value="Glyco_hydro_b"/>
</dbReference>
<dbReference type="SUPFAM" id="SSF51445">
    <property type="entry name" value="(Trans)glycosidases"/>
    <property type="match status" value="1"/>
</dbReference>
<name>A0AAE3J5D1_9FIRM</name>
<dbReference type="GO" id="GO:0009341">
    <property type="term" value="C:beta-galactosidase complex"/>
    <property type="evidence" value="ECO:0007669"/>
    <property type="project" value="InterPro"/>
</dbReference>
<dbReference type="Gene3D" id="3.40.50.880">
    <property type="match status" value="1"/>
</dbReference>
<evidence type="ECO:0000259" key="13">
    <source>
        <dbReference type="Pfam" id="PF08533"/>
    </source>
</evidence>
<evidence type="ECO:0000313" key="14">
    <source>
        <dbReference type="EMBL" id="MCC2188984.1"/>
    </source>
</evidence>
<sequence length="688" mass="78355">MKEHTYPLKMDHIAAGVCYYPEHWGENYWKKDLQLMKELGLETARVGEFAWNFFEPREGVYDFALFDRFLDEAKEAGVKIIFCTPTCTPPAWLSRRYPETLNTTIEGNPYRHGMRQHHNMTSPVYLEKCDRLIEAMASHFGSHPAIIGWQLDNEINCEISTYYSPADHAAFREYLQQKYRSIEEYNQVIGGDFWNQSCLSFDDTALPGLTICNSSNPHVVLESKDFVSHIAIQYMKRQADIIRKYIDDKIFITTNGIFPHLDYQKLIETGILDFITYDSYPNFGFAIGTDPRKEGAFNDRNTSFNLARVRSISPCFGIMEQQSGGGGWNTRLLQPAPKPGQLRLWSFQSIAHGADFVHYFRFRTSDVGTEIYWTGLFDQDSRENRRVKEARETIQDFAKIHDVAGKPCLSRVAILQDYRNNWDAENDIFLKPLNDLSLDAWFKTLQRNHIPFDFVDFRPESTMENLAPYDLLIAPHDAVLTEKQAALLDQTVSEGKTLILGARTGCKDEHGHIVRQTAPGLLRKLAGCYVEEYTVLGPDDVNAGSMEWKEDHSITAVHSLHEILIPEEAETLASYTGTWYKKAAALVSHSYGKGTVYYLGSAFSGDTAEKLLLKMPAVFEDAWWLNLPPEVELTIRGAGEEKFYFLLNYKPVPMPASLTESAVDLLTGKELSGEITIPPYGVLVLKKI</sequence>
<organism evidence="14 15">
    <name type="scientific">Fusicatenibacter faecihominis</name>
    <dbReference type="NCBI Taxonomy" id="2881276"/>
    <lineage>
        <taxon>Bacteria</taxon>
        <taxon>Bacillati</taxon>
        <taxon>Bacillota</taxon>
        <taxon>Clostridia</taxon>
        <taxon>Lachnospirales</taxon>
        <taxon>Lachnospiraceae</taxon>
        <taxon>Fusicatenibacter</taxon>
    </lineage>
</organism>
<dbReference type="Pfam" id="PF02449">
    <property type="entry name" value="Glyco_hydro_42"/>
    <property type="match status" value="1"/>
</dbReference>
<dbReference type="InterPro" id="IPR017853">
    <property type="entry name" value="GH"/>
</dbReference>
<evidence type="ECO:0000256" key="10">
    <source>
        <dbReference type="PIRSR" id="PIRSR001084-2"/>
    </source>
</evidence>
<dbReference type="Proteomes" id="UP001197875">
    <property type="component" value="Unassembled WGS sequence"/>
</dbReference>
<proteinExistence type="inferred from homology"/>
<dbReference type="Gene3D" id="3.20.20.80">
    <property type="entry name" value="Glycosidases"/>
    <property type="match status" value="1"/>
</dbReference>
<dbReference type="GO" id="GO:0004565">
    <property type="term" value="F:beta-galactosidase activity"/>
    <property type="evidence" value="ECO:0007669"/>
    <property type="project" value="UniProtKB-EC"/>
</dbReference>
<comment type="similarity">
    <text evidence="2 8">Belongs to the glycosyl hydrolase 42 family.</text>
</comment>
<dbReference type="EMBL" id="JAJEPR010000004">
    <property type="protein sequence ID" value="MCC2188984.1"/>
    <property type="molecule type" value="Genomic_DNA"/>
</dbReference>
<feature type="active site" description="Nucleophile" evidence="9">
    <location>
        <position position="320"/>
    </location>
</feature>
<comment type="catalytic activity">
    <reaction evidence="1 8">
        <text>Hydrolysis of terminal non-reducing beta-D-galactose residues in beta-D-galactosides.</text>
        <dbReference type="EC" id="3.2.1.23"/>
    </reaction>
</comment>
<evidence type="ECO:0000313" key="15">
    <source>
        <dbReference type="Proteomes" id="UP001197875"/>
    </source>
</evidence>
<protein>
    <recommendedName>
        <fullName evidence="3 8">Beta-galactosidase</fullName>
        <shortName evidence="8">Beta-gal</shortName>
        <ecNumber evidence="3 8">3.2.1.23</ecNumber>
    </recommendedName>
</protein>
<comment type="caution">
    <text evidence="14">The sequence shown here is derived from an EMBL/GenBank/DDBJ whole genome shotgun (WGS) entry which is preliminary data.</text>
</comment>